<dbReference type="FunFam" id="3.40.50.300:FF:000223">
    <property type="entry name" value="Dynein heavy chain 3, axonemal"/>
    <property type="match status" value="1"/>
</dbReference>
<evidence type="ECO:0000259" key="3">
    <source>
        <dbReference type="Pfam" id="PF12781"/>
    </source>
</evidence>
<feature type="domain" description="Dynein heavy chain coiled coil stalk" evidence="2">
    <location>
        <begin position="21"/>
        <end position="216"/>
    </location>
</feature>
<dbReference type="GO" id="GO:0030286">
    <property type="term" value="C:dynein complex"/>
    <property type="evidence" value="ECO:0007669"/>
    <property type="project" value="InterPro"/>
</dbReference>
<dbReference type="Gene3D" id="1.20.920.20">
    <property type="match status" value="1"/>
</dbReference>
<dbReference type="GO" id="GO:0051959">
    <property type="term" value="F:dynein light intermediate chain binding"/>
    <property type="evidence" value="ECO:0007669"/>
    <property type="project" value="InterPro"/>
</dbReference>
<organism evidence="4 5">
    <name type="scientific">Diploptera punctata</name>
    <name type="common">Pacific beetle cockroach</name>
    <dbReference type="NCBI Taxonomy" id="6984"/>
    <lineage>
        <taxon>Eukaryota</taxon>
        <taxon>Metazoa</taxon>
        <taxon>Ecdysozoa</taxon>
        <taxon>Arthropoda</taxon>
        <taxon>Hexapoda</taxon>
        <taxon>Insecta</taxon>
        <taxon>Pterygota</taxon>
        <taxon>Neoptera</taxon>
        <taxon>Polyneoptera</taxon>
        <taxon>Dictyoptera</taxon>
        <taxon>Blattodea</taxon>
        <taxon>Blaberoidea</taxon>
        <taxon>Blaberidae</taxon>
        <taxon>Diplopterinae</taxon>
        <taxon>Diploptera</taxon>
    </lineage>
</organism>
<dbReference type="InterPro" id="IPR035706">
    <property type="entry name" value="AAA_9"/>
</dbReference>
<dbReference type="InterPro" id="IPR027417">
    <property type="entry name" value="P-loop_NTPase"/>
</dbReference>
<dbReference type="InterPro" id="IPR024743">
    <property type="entry name" value="Dynein_HC_stalk"/>
</dbReference>
<name>A0AAD8EGT2_DIPPU</name>
<comment type="caution">
    <text evidence="4">The sequence shown here is derived from an EMBL/GenBank/DDBJ whole genome shotgun (WGS) entry which is preliminary data.</text>
</comment>
<evidence type="ECO:0000259" key="2">
    <source>
        <dbReference type="Pfam" id="PF12777"/>
    </source>
</evidence>
<keyword evidence="1" id="KW-0175">Coiled coil</keyword>
<dbReference type="Pfam" id="PF12781">
    <property type="entry name" value="AAA_9"/>
    <property type="match status" value="1"/>
</dbReference>
<dbReference type="EMBL" id="JASPKZ010004946">
    <property type="protein sequence ID" value="KAJ9589379.1"/>
    <property type="molecule type" value="Genomic_DNA"/>
</dbReference>
<reference evidence="4" key="2">
    <citation type="submission" date="2023-05" db="EMBL/GenBank/DDBJ databases">
        <authorList>
            <person name="Fouks B."/>
        </authorList>
    </citation>
    <scope>NUCLEOTIDE SEQUENCE</scope>
    <source>
        <strain evidence="4">Stay&amp;Tobe</strain>
        <tissue evidence="4">Testes</tissue>
    </source>
</reference>
<evidence type="ECO:0000256" key="1">
    <source>
        <dbReference type="SAM" id="Coils"/>
    </source>
</evidence>
<dbReference type="GO" id="GO:0045505">
    <property type="term" value="F:dynein intermediate chain binding"/>
    <property type="evidence" value="ECO:0007669"/>
    <property type="project" value="InterPro"/>
</dbReference>
<dbReference type="GO" id="GO:0007018">
    <property type="term" value="P:microtubule-based movement"/>
    <property type="evidence" value="ECO:0007669"/>
    <property type="project" value="InterPro"/>
</dbReference>
<gene>
    <name evidence="4" type="ORF">L9F63_017431</name>
</gene>
<reference evidence="4" key="1">
    <citation type="journal article" date="2023" name="IScience">
        <title>Live-bearing cockroach genome reveals convergent evolutionary mechanisms linked to viviparity in insects and beyond.</title>
        <authorList>
            <person name="Fouks B."/>
            <person name="Harrison M.C."/>
            <person name="Mikhailova A.A."/>
            <person name="Marchal E."/>
            <person name="English S."/>
            <person name="Carruthers M."/>
            <person name="Jennings E.C."/>
            <person name="Chiamaka E.L."/>
            <person name="Frigard R.A."/>
            <person name="Pippel M."/>
            <person name="Attardo G.M."/>
            <person name="Benoit J.B."/>
            <person name="Bornberg-Bauer E."/>
            <person name="Tobe S.S."/>
        </authorList>
    </citation>
    <scope>NUCLEOTIDE SEQUENCE</scope>
    <source>
        <tissue evidence="4">Testes</tissue>
    </source>
</reference>
<feature type="coiled-coil region" evidence="1">
    <location>
        <begin position="116"/>
        <end position="150"/>
    </location>
</feature>
<feature type="non-terminal residue" evidence="4">
    <location>
        <position position="465"/>
    </location>
</feature>
<dbReference type="InterPro" id="IPR026983">
    <property type="entry name" value="DHC"/>
</dbReference>
<dbReference type="PANTHER" id="PTHR22878:SF70">
    <property type="entry name" value="DYNEIN HEAVY CHAIN 2, AXONEMAL"/>
    <property type="match status" value="1"/>
</dbReference>
<evidence type="ECO:0008006" key="6">
    <source>
        <dbReference type="Google" id="ProtNLM"/>
    </source>
</evidence>
<evidence type="ECO:0000313" key="5">
    <source>
        <dbReference type="Proteomes" id="UP001233999"/>
    </source>
</evidence>
<evidence type="ECO:0000313" key="4">
    <source>
        <dbReference type="EMBL" id="KAJ9589379.1"/>
    </source>
</evidence>
<dbReference type="Pfam" id="PF12777">
    <property type="entry name" value="MT"/>
    <property type="match status" value="1"/>
</dbReference>
<feature type="domain" description="Dynein heavy chain ATP-binding dynein motor region" evidence="3">
    <location>
        <begin position="246"/>
        <end position="464"/>
    </location>
</feature>
<dbReference type="PANTHER" id="PTHR22878">
    <property type="entry name" value="DYNEIN HEAVY CHAIN 6, AXONEMAL-LIKE-RELATED"/>
    <property type="match status" value="1"/>
</dbReference>
<dbReference type="Gene3D" id="6.10.140.1060">
    <property type="match status" value="1"/>
</dbReference>
<proteinExistence type="predicted"/>
<accession>A0AAD8EGT2</accession>
<keyword evidence="5" id="KW-1185">Reference proteome</keyword>
<dbReference type="Gene3D" id="3.40.50.300">
    <property type="entry name" value="P-loop containing nucleotide triphosphate hydrolases"/>
    <property type="match status" value="1"/>
</dbReference>
<sequence length="465" mass="52067">DVKPDRIPDPTGSGKMIEDFWGPSKRVLGDMKFLESLISFDKDNIPAPIMKKIFDKILPDENFDPEKIKYASTAAEGLCKWVIAISKYDKVAKVVAPKKKALAEAEAAFSVAMAALEVKRAQLRDVQAKLARLEAVLEQNRKRYAMLQADVDLCHMKLKRAEELIGGLGGERTRWSATAEMLGNKYFSLTGDVLISSGVVAYLGAFTMQFREQQIANWVKQLTKLEIVCSQEFSLTAVLGEPVLIRKWNICGLPSDSFSIDNAIIITNAQRFPLMIDPQGQANKWVKNLESLNKLTTIRSTSLDYTRTLENGIQFGLPVLLENIEEELDAMLEPILQRQTFKQGGALCMKLGDNIVEYNSNFRLYITTKLRNPHYLPEVAVKVTLINFMITPAGLEDQLLGIVVAKERPELEESKNQLIVEGAENKRMLKEIEDKILEVLSTSEGNILEDETAVNVLSTSKIISK</sequence>
<dbReference type="Proteomes" id="UP001233999">
    <property type="component" value="Unassembled WGS sequence"/>
</dbReference>
<protein>
    <recommendedName>
        <fullName evidence="6">Dynein axonemal heavy chain 3</fullName>
    </recommendedName>
</protein>
<dbReference type="AlphaFoldDB" id="A0AAD8EGT2"/>